<dbReference type="Gene3D" id="3.40.47.10">
    <property type="match status" value="2"/>
</dbReference>
<dbReference type="Pfam" id="PF08541">
    <property type="entry name" value="ACP_syn_III_C"/>
    <property type="match status" value="1"/>
</dbReference>
<evidence type="ECO:0000256" key="1">
    <source>
        <dbReference type="ARBA" id="ARBA00022679"/>
    </source>
</evidence>
<dbReference type="RefSeq" id="WP_005999005.1">
    <property type="nucleotide sequence ID" value="NZ_AAEW02000005.1"/>
</dbReference>
<protein>
    <submittedName>
        <fullName evidence="4">von Willebrand factor, type A</fullName>
    </submittedName>
</protein>
<dbReference type="Proteomes" id="UP000005695">
    <property type="component" value="Unassembled WGS sequence"/>
</dbReference>
<feature type="domain" description="Beta-ketoacyl-[acyl-carrier-protein] synthase III C-terminal" evidence="3">
    <location>
        <begin position="262"/>
        <end position="347"/>
    </location>
</feature>
<dbReference type="PANTHER" id="PTHR34069:SF3">
    <property type="entry name" value="ACYL-COA:ACYL-COA ALKYLTRANSFERASE"/>
    <property type="match status" value="1"/>
</dbReference>
<name>Q1K1K3_DESA6</name>
<dbReference type="InterPro" id="IPR013747">
    <property type="entry name" value="ACP_syn_III_C"/>
</dbReference>
<organism evidence="4 5">
    <name type="scientific">Desulfuromonas acetoxidans (strain DSM 684 / 11070)</name>
    <dbReference type="NCBI Taxonomy" id="281689"/>
    <lineage>
        <taxon>Bacteria</taxon>
        <taxon>Pseudomonadati</taxon>
        <taxon>Thermodesulfobacteriota</taxon>
        <taxon>Desulfuromonadia</taxon>
        <taxon>Desulfuromonadales</taxon>
        <taxon>Desulfuromonadaceae</taxon>
        <taxon>Desulfuromonas</taxon>
    </lineage>
</organism>
<dbReference type="InterPro" id="IPR016039">
    <property type="entry name" value="Thiolase-like"/>
</dbReference>
<accession>Q1K1K3</accession>
<keyword evidence="5" id="KW-1185">Reference proteome</keyword>
<dbReference type="SUPFAM" id="SSF53901">
    <property type="entry name" value="Thiolase-like"/>
    <property type="match status" value="1"/>
</dbReference>
<dbReference type="EMBL" id="AAEW02000005">
    <property type="protein sequence ID" value="EAT16385.1"/>
    <property type="molecule type" value="Genomic_DNA"/>
</dbReference>
<evidence type="ECO:0000259" key="3">
    <source>
        <dbReference type="Pfam" id="PF08541"/>
    </source>
</evidence>
<reference evidence="4" key="1">
    <citation type="submission" date="2006-05" db="EMBL/GenBank/DDBJ databases">
        <title>Annotation of the draft genome assembly of Desulfuromonas acetoxidans DSM 684.</title>
        <authorList>
            <consortium name="US DOE Joint Genome Institute (JGI-ORNL)"/>
            <person name="Larimer F."/>
            <person name="Land M."/>
            <person name="Hauser L."/>
        </authorList>
    </citation>
    <scope>NUCLEOTIDE SEQUENCE [LARGE SCALE GENOMIC DNA]</scope>
    <source>
        <strain evidence="4">DSM 684</strain>
    </source>
</reference>
<keyword evidence="1" id="KW-0808">Transferase</keyword>
<dbReference type="OrthoDB" id="9788274at2"/>
<dbReference type="NCBIfam" id="NF006720">
    <property type="entry name" value="PRK09258.1"/>
    <property type="match status" value="1"/>
</dbReference>
<dbReference type="AlphaFoldDB" id="Q1K1K3"/>
<keyword evidence="2" id="KW-0012">Acyltransferase</keyword>
<sequence length="347" mass="37413">MNYQNVYINAINYELPPVVVSSQELEHRLAPLYEALHMPLGQLQALTGIRERRWWQPNTPLSQGAIAAGHKALTAADVPAEAIGAITYAGVCRELFEPATACRVADGLGIGGEALIYDTSNACLGVLNGILDMANRIELGQIRAGMVVSCESARELNEVTIRRMLKEQDMALFSRSVATLTGGSGAVAVLLTDGSFNSAQSHKLLGGVALAAPQHHQLCRWGVEETAQDQLRQFMNTDAVAVMNNGVQLGLDTWKKFLPTMDWSETDIDRVICHQVGSAHQTTILKTLDIDARKDFTTFEFLGNIGTVSLPITAAIAAERGILKAGDRTALLGIGSGLNCMMLGVQW</sequence>
<gene>
    <name evidence="4" type="ORF">Dace_1849</name>
</gene>
<evidence type="ECO:0000313" key="4">
    <source>
        <dbReference type="EMBL" id="EAT16385.1"/>
    </source>
</evidence>
<dbReference type="GO" id="GO:0016746">
    <property type="term" value="F:acyltransferase activity"/>
    <property type="evidence" value="ECO:0007669"/>
    <property type="project" value="UniProtKB-KW"/>
</dbReference>
<dbReference type="PANTHER" id="PTHR34069">
    <property type="entry name" value="3-OXOACYL-[ACYL-CARRIER-PROTEIN] SYNTHASE 3"/>
    <property type="match status" value="1"/>
</dbReference>
<evidence type="ECO:0000256" key="2">
    <source>
        <dbReference type="ARBA" id="ARBA00023315"/>
    </source>
</evidence>
<reference evidence="4" key="2">
    <citation type="submission" date="2006-05" db="EMBL/GenBank/DDBJ databases">
        <title>Sequencing of the draft genome and assembly of Desulfuromonas acetoxidans DSM 684.</title>
        <authorList>
            <consortium name="US DOE Joint Genome Institute (JGI-PGF)"/>
            <person name="Copeland A."/>
            <person name="Lucas S."/>
            <person name="Lapidus A."/>
            <person name="Barry K."/>
            <person name="Detter J.C."/>
            <person name="Glavina del Rio T."/>
            <person name="Hammon N."/>
            <person name="Israni S."/>
            <person name="Dalin E."/>
            <person name="Tice H."/>
            <person name="Bruce D."/>
            <person name="Pitluck S."/>
            <person name="Richardson P."/>
        </authorList>
    </citation>
    <scope>NUCLEOTIDE SEQUENCE [LARGE SCALE GENOMIC DNA]</scope>
    <source>
        <strain evidence="4">DSM 684</strain>
    </source>
</reference>
<evidence type="ECO:0000313" key="5">
    <source>
        <dbReference type="Proteomes" id="UP000005695"/>
    </source>
</evidence>
<dbReference type="GO" id="GO:0044550">
    <property type="term" value="P:secondary metabolite biosynthetic process"/>
    <property type="evidence" value="ECO:0007669"/>
    <property type="project" value="TreeGrafter"/>
</dbReference>
<comment type="caution">
    <text evidence="4">The sequence shown here is derived from an EMBL/GenBank/DDBJ whole genome shotgun (WGS) entry which is preliminary data.</text>
</comment>
<proteinExistence type="predicted"/>